<dbReference type="PROSITE" id="PS50802">
    <property type="entry name" value="OTU"/>
    <property type="match status" value="1"/>
</dbReference>
<name>A0AAD6D1H8_9EURO</name>
<feature type="compositionally biased region" description="Polar residues" evidence="1">
    <location>
        <begin position="16"/>
        <end position="32"/>
    </location>
</feature>
<feature type="compositionally biased region" description="Low complexity" evidence="1">
    <location>
        <begin position="138"/>
        <end position="148"/>
    </location>
</feature>
<organism evidence="3 4">
    <name type="scientific">Penicillium frequentans</name>
    <dbReference type="NCBI Taxonomy" id="3151616"/>
    <lineage>
        <taxon>Eukaryota</taxon>
        <taxon>Fungi</taxon>
        <taxon>Dikarya</taxon>
        <taxon>Ascomycota</taxon>
        <taxon>Pezizomycotina</taxon>
        <taxon>Eurotiomycetes</taxon>
        <taxon>Eurotiomycetidae</taxon>
        <taxon>Eurotiales</taxon>
        <taxon>Aspergillaceae</taxon>
        <taxon>Penicillium</taxon>
    </lineage>
</organism>
<evidence type="ECO:0000313" key="4">
    <source>
        <dbReference type="Proteomes" id="UP001220324"/>
    </source>
</evidence>
<keyword evidence="4" id="KW-1185">Reference proteome</keyword>
<feature type="region of interest" description="Disordered" evidence="1">
    <location>
        <begin position="378"/>
        <end position="423"/>
    </location>
</feature>
<sequence length="496" mass="54606">MSLLTHGGRIVPILTGHQQQHPDSTPESSVLDTTSPTYSNPSSSLLDQPEDAPIMQQPKAIDLASLEMPCLRERGLFALPTQGDGNCLYYSLSDQLKGTFDHADEIRHILASHIANNKKYFMQFVVAQGGERRRPKRATASAYATRSADVSAPSEEDKERRFEEMVALTRKNGEWGSSEHLQAFCQAFKVDINVYTMDGVQTFRDVHAMPEDHRDVIHVAFHDFKHYSSVRTVGGDYTGLLAKSVCLGPLAMSLKDGGLKNEAPFGSLDVKDVAVDTEHIIIENNNSRPTENFSSSPSSTSISTNDTQSTNTSVHSKDSGLAVDVSPPWDIQTIQDAFGGRYDQDTIRDMLQKCRGDIDRAFSALLGETNESEKKVVAGPSFKSSLQVSRSSSPFSTGSKRSADDSDDSEDPRPAVRRGRPRKRLVSNLTLGVGISFRDDQNEVVSLNLRMKADAEKAAEAEKTQMEVLSEADSEQSETTRKGPRRSGRLSKHRPV</sequence>
<dbReference type="Pfam" id="PF02338">
    <property type="entry name" value="OTU"/>
    <property type="match status" value="1"/>
</dbReference>
<evidence type="ECO:0000259" key="2">
    <source>
        <dbReference type="PROSITE" id="PS50802"/>
    </source>
</evidence>
<feature type="compositionally biased region" description="Polar residues" evidence="1">
    <location>
        <begin position="283"/>
        <end position="293"/>
    </location>
</feature>
<feature type="region of interest" description="Disordered" evidence="1">
    <location>
        <begin position="13"/>
        <end position="51"/>
    </location>
</feature>
<dbReference type="CDD" id="cd22756">
    <property type="entry name" value="OTU_OTUD3-like"/>
    <property type="match status" value="1"/>
</dbReference>
<feature type="domain" description="OTU" evidence="2">
    <location>
        <begin position="76"/>
        <end position="233"/>
    </location>
</feature>
<feature type="region of interest" description="Disordered" evidence="1">
    <location>
        <begin position="133"/>
        <end position="157"/>
    </location>
</feature>
<feature type="compositionally biased region" description="Polar residues" evidence="1">
    <location>
        <begin position="382"/>
        <end position="400"/>
    </location>
</feature>
<feature type="compositionally biased region" description="Low complexity" evidence="1">
    <location>
        <begin position="33"/>
        <end position="44"/>
    </location>
</feature>
<dbReference type="AlphaFoldDB" id="A0AAD6D1H8"/>
<dbReference type="Gene3D" id="1.10.8.10">
    <property type="entry name" value="DNA helicase RuvA subunit, C-terminal domain"/>
    <property type="match status" value="1"/>
</dbReference>
<feature type="region of interest" description="Disordered" evidence="1">
    <location>
        <begin position="454"/>
        <end position="496"/>
    </location>
</feature>
<dbReference type="SUPFAM" id="SSF54001">
    <property type="entry name" value="Cysteine proteinases"/>
    <property type="match status" value="1"/>
</dbReference>
<dbReference type="InterPro" id="IPR003323">
    <property type="entry name" value="OTU_dom"/>
</dbReference>
<feature type="compositionally biased region" description="Low complexity" evidence="1">
    <location>
        <begin position="294"/>
        <end position="304"/>
    </location>
</feature>
<feature type="compositionally biased region" description="Polar residues" evidence="1">
    <location>
        <begin position="305"/>
        <end position="314"/>
    </location>
</feature>
<dbReference type="Proteomes" id="UP001220324">
    <property type="component" value="Unassembled WGS sequence"/>
</dbReference>
<dbReference type="CDD" id="cd14279">
    <property type="entry name" value="CUE"/>
    <property type="match status" value="1"/>
</dbReference>
<accession>A0AAD6D1H8</accession>
<dbReference type="GO" id="GO:0016579">
    <property type="term" value="P:protein deubiquitination"/>
    <property type="evidence" value="ECO:0007669"/>
    <property type="project" value="TreeGrafter"/>
</dbReference>
<dbReference type="GO" id="GO:0004843">
    <property type="term" value="F:cysteine-type deubiquitinase activity"/>
    <property type="evidence" value="ECO:0007669"/>
    <property type="project" value="TreeGrafter"/>
</dbReference>
<dbReference type="EMBL" id="JAQIZZ010000003">
    <property type="protein sequence ID" value="KAJ5546176.1"/>
    <property type="molecule type" value="Genomic_DNA"/>
</dbReference>
<dbReference type="InterPro" id="IPR050704">
    <property type="entry name" value="Peptidase_C85-like"/>
</dbReference>
<feature type="compositionally biased region" description="Basic residues" evidence="1">
    <location>
        <begin position="482"/>
        <end position="496"/>
    </location>
</feature>
<protein>
    <recommendedName>
        <fullName evidence="2">OTU domain-containing protein</fullName>
    </recommendedName>
</protein>
<evidence type="ECO:0000256" key="1">
    <source>
        <dbReference type="SAM" id="MobiDB-lite"/>
    </source>
</evidence>
<feature type="region of interest" description="Disordered" evidence="1">
    <location>
        <begin position="281"/>
        <end position="322"/>
    </location>
</feature>
<dbReference type="PANTHER" id="PTHR12419">
    <property type="entry name" value="OTU DOMAIN CONTAINING PROTEIN"/>
    <property type="match status" value="1"/>
</dbReference>
<dbReference type="InterPro" id="IPR038765">
    <property type="entry name" value="Papain-like_cys_pep_sf"/>
</dbReference>
<gene>
    <name evidence="3" type="ORF">N7494_003761</name>
</gene>
<proteinExistence type="predicted"/>
<evidence type="ECO:0000313" key="3">
    <source>
        <dbReference type="EMBL" id="KAJ5546176.1"/>
    </source>
</evidence>
<comment type="caution">
    <text evidence="3">The sequence shown here is derived from an EMBL/GenBank/DDBJ whole genome shotgun (WGS) entry which is preliminary data.</text>
</comment>
<dbReference type="PANTHER" id="PTHR12419:SF7">
    <property type="entry name" value="OTU DOMAIN-CONTAINING PROTEIN 3"/>
    <property type="match status" value="1"/>
</dbReference>
<feature type="compositionally biased region" description="Basic and acidic residues" evidence="1">
    <location>
        <begin position="454"/>
        <end position="465"/>
    </location>
</feature>
<dbReference type="Gene3D" id="3.90.70.80">
    <property type="match status" value="1"/>
</dbReference>
<reference evidence="3 4" key="1">
    <citation type="journal article" date="2023" name="IMA Fungus">
        <title>Comparative genomic study of the Penicillium genus elucidates a diverse pangenome and 15 lateral gene transfer events.</title>
        <authorList>
            <person name="Petersen C."/>
            <person name="Sorensen T."/>
            <person name="Nielsen M.R."/>
            <person name="Sondergaard T.E."/>
            <person name="Sorensen J.L."/>
            <person name="Fitzpatrick D.A."/>
            <person name="Frisvad J.C."/>
            <person name="Nielsen K.L."/>
        </authorList>
    </citation>
    <scope>NUCLEOTIDE SEQUENCE [LARGE SCALE GENOMIC DNA]</scope>
    <source>
        <strain evidence="3 4">IBT 35679</strain>
    </source>
</reference>